<evidence type="ECO:0000313" key="5">
    <source>
        <dbReference type="Proteomes" id="UP000215377"/>
    </source>
</evidence>
<dbReference type="PRINTS" id="PR00081">
    <property type="entry name" value="GDHRDH"/>
</dbReference>
<evidence type="ECO:0000313" key="4">
    <source>
        <dbReference type="EMBL" id="OWU71484.1"/>
    </source>
</evidence>
<accession>A0A225NLW3</accession>
<dbReference type="EMBL" id="AQQR01000009">
    <property type="protein sequence ID" value="OWU71484.1"/>
    <property type="molecule type" value="Genomic_DNA"/>
</dbReference>
<gene>
    <name evidence="4" type="ORF">ATO3_18665</name>
</gene>
<dbReference type="InterPro" id="IPR002347">
    <property type="entry name" value="SDR_fam"/>
</dbReference>
<name>A0A225NLW3_9RHOB</name>
<proteinExistence type="inferred from homology"/>
<dbReference type="InterPro" id="IPR036291">
    <property type="entry name" value="NAD(P)-bd_dom_sf"/>
</dbReference>
<keyword evidence="3" id="KW-0520">NAD</keyword>
<comment type="caution">
    <text evidence="4">The sequence shown here is derived from an EMBL/GenBank/DDBJ whole genome shotgun (WGS) entry which is preliminary data.</text>
</comment>
<dbReference type="Gene3D" id="3.40.50.720">
    <property type="entry name" value="NAD(P)-binding Rossmann-like Domain"/>
    <property type="match status" value="1"/>
</dbReference>
<dbReference type="InterPro" id="IPR020904">
    <property type="entry name" value="Sc_DH/Rdtase_CS"/>
</dbReference>
<dbReference type="Proteomes" id="UP000215377">
    <property type="component" value="Unassembled WGS sequence"/>
</dbReference>
<dbReference type="SUPFAM" id="SSF51735">
    <property type="entry name" value="NAD(P)-binding Rossmann-fold domains"/>
    <property type="match status" value="1"/>
</dbReference>
<comment type="similarity">
    <text evidence="1">Belongs to the short-chain dehydrogenases/reductases (SDR) family.</text>
</comment>
<evidence type="ECO:0000256" key="1">
    <source>
        <dbReference type="ARBA" id="ARBA00006484"/>
    </source>
</evidence>
<dbReference type="OrthoDB" id="7568484at2"/>
<sequence>MSSNRFEGQTFVVTGAGSGIGYATTCQLCEEGAQVLALDVTFANGMPAGAECVSVDVCSEERLAEAARRVPDGIDGLAAFAGIEMGGRIDTLNIVGWQRVFDVNVLGTVRTIAAFLPALRQKGGSIVLCSSQLSIAGARDCPAYAASKGAINTLCRSLALDHAAEGIRVNAIAPGATDTPMMTRSFRGKPGTAVEAAKQRHAMGRFGTARESANAALFLMSGDATFTTGVVFPVDGGWCIA</sequence>
<reference evidence="4 5" key="1">
    <citation type="submission" date="2013-04" db="EMBL/GenBank/DDBJ databases">
        <title>Oceanicola sp. 22II1-22F33 Genome Sequencing.</title>
        <authorList>
            <person name="Lai Q."/>
            <person name="Li G."/>
            <person name="Shao Z."/>
        </authorList>
    </citation>
    <scope>NUCLEOTIDE SEQUENCE [LARGE SCALE GENOMIC DNA]</scope>
    <source>
        <strain evidence="4 5">22II1-22F33</strain>
    </source>
</reference>
<evidence type="ECO:0000256" key="3">
    <source>
        <dbReference type="ARBA" id="ARBA00023027"/>
    </source>
</evidence>
<evidence type="ECO:0008006" key="6">
    <source>
        <dbReference type="Google" id="ProtNLM"/>
    </source>
</evidence>
<protein>
    <recommendedName>
        <fullName evidence="6">Short-chain dehydrogenase</fullName>
    </recommendedName>
</protein>
<dbReference type="InterPro" id="IPR051122">
    <property type="entry name" value="SDR_DHRS6-like"/>
</dbReference>
<dbReference type="FunFam" id="3.40.50.720:FF:000084">
    <property type="entry name" value="Short-chain dehydrogenase reductase"/>
    <property type="match status" value="1"/>
</dbReference>
<dbReference type="CDD" id="cd05233">
    <property type="entry name" value="SDR_c"/>
    <property type="match status" value="1"/>
</dbReference>
<dbReference type="PANTHER" id="PTHR43477">
    <property type="entry name" value="DIHYDROANTICAPSIN 7-DEHYDROGENASE"/>
    <property type="match status" value="1"/>
</dbReference>
<evidence type="ECO:0000256" key="2">
    <source>
        <dbReference type="ARBA" id="ARBA00023002"/>
    </source>
</evidence>
<dbReference type="AlphaFoldDB" id="A0A225NLW3"/>
<dbReference type="GO" id="GO:0016491">
    <property type="term" value="F:oxidoreductase activity"/>
    <property type="evidence" value="ECO:0007669"/>
    <property type="project" value="UniProtKB-KW"/>
</dbReference>
<dbReference type="PANTHER" id="PTHR43477:SF4">
    <property type="entry name" value="DEHYDROGENASE_REDUCTASE SDR FAMILY MEMBER 6"/>
    <property type="match status" value="1"/>
</dbReference>
<organism evidence="4 5">
    <name type="scientific">Marinibacterium profundimaris</name>
    <dbReference type="NCBI Taxonomy" id="1679460"/>
    <lineage>
        <taxon>Bacteria</taxon>
        <taxon>Pseudomonadati</taxon>
        <taxon>Pseudomonadota</taxon>
        <taxon>Alphaproteobacteria</taxon>
        <taxon>Rhodobacterales</taxon>
        <taxon>Paracoccaceae</taxon>
        <taxon>Marinibacterium</taxon>
    </lineage>
</organism>
<keyword evidence="5" id="KW-1185">Reference proteome</keyword>
<dbReference type="PROSITE" id="PS00061">
    <property type="entry name" value="ADH_SHORT"/>
    <property type="match status" value="1"/>
</dbReference>
<keyword evidence="2" id="KW-0560">Oxidoreductase</keyword>
<dbReference type="RefSeq" id="WP_158218004.1">
    <property type="nucleotide sequence ID" value="NZ_AQQR01000009.1"/>
</dbReference>
<dbReference type="Pfam" id="PF13561">
    <property type="entry name" value="adh_short_C2"/>
    <property type="match status" value="1"/>
</dbReference>